<keyword evidence="1" id="KW-0808">Transferase</keyword>
<dbReference type="InterPro" id="IPR027417">
    <property type="entry name" value="P-loop_NTPase"/>
</dbReference>
<comment type="similarity">
    <text evidence="1">Belongs to the sulfotransferase 1 family.</text>
</comment>
<dbReference type="AlphaFoldDB" id="E4YF56"/>
<evidence type="ECO:0000313" key="3">
    <source>
        <dbReference type="EMBL" id="CBY34143.1"/>
    </source>
</evidence>
<accession>E4YF56</accession>
<dbReference type="Pfam" id="PF00685">
    <property type="entry name" value="Sulfotransfer_1"/>
    <property type="match status" value="1"/>
</dbReference>
<reference evidence="3" key="1">
    <citation type="journal article" date="2010" name="Science">
        <title>Plasticity of animal genome architecture unmasked by rapid evolution of a pelagic tunicate.</title>
        <authorList>
            <person name="Denoeud F."/>
            <person name="Henriet S."/>
            <person name="Mungpakdee S."/>
            <person name="Aury J.M."/>
            <person name="Da Silva C."/>
            <person name="Brinkmann H."/>
            <person name="Mikhaleva J."/>
            <person name="Olsen L.C."/>
            <person name="Jubin C."/>
            <person name="Canestro C."/>
            <person name="Bouquet J.M."/>
            <person name="Danks G."/>
            <person name="Poulain J."/>
            <person name="Campsteijn C."/>
            <person name="Adamski M."/>
            <person name="Cross I."/>
            <person name="Yadetie F."/>
            <person name="Muffato M."/>
            <person name="Louis A."/>
            <person name="Butcher S."/>
            <person name="Tsagkogeorga G."/>
            <person name="Konrad A."/>
            <person name="Singh S."/>
            <person name="Jensen M.F."/>
            <person name="Cong E.H."/>
            <person name="Eikeseth-Otteraa H."/>
            <person name="Noel B."/>
            <person name="Anthouard V."/>
            <person name="Porcel B.M."/>
            <person name="Kachouri-Lafond R."/>
            <person name="Nishino A."/>
            <person name="Ugolini M."/>
            <person name="Chourrout P."/>
            <person name="Nishida H."/>
            <person name="Aasland R."/>
            <person name="Huzurbazar S."/>
            <person name="Westhof E."/>
            <person name="Delsuc F."/>
            <person name="Lehrach H."/>
            <person name="Reinhardt R."/>
            <person name="Weissenbach J."/>
            <person name="Roy S.W."/>
            <person name="Artiguenave F."/>
            <person name="Postlethwait J.H."/>
            <person name="Manak J.R."/>
            <person name="Thompson E.M."/>
            <person name="Jaillon O."/>
            <person name="Du Pasquier L."/>
            <person name="Boudinot P."/>
            <person name="Liberles D.A."/>
            <person name="Volff J.N."/>
            <person name="Philippe H."/>
            <person name="Lenhard B."/>
            <person name="Roest Crollius H."/>
            <person name="Wincker P."/>
            <person name="Chourrout D."/>
        </authorList>
    </citation>
    <scope>NUCLEOTIDE SEQUENCE [LARGE SCALE GENOMIC DNA]</scope>
</reference>
<gene>
    <name evidence="3" type="ORF">GSOID_T00024140001</name>
</gene>
<dbReference type="EC" id="2.8.2.-" evidence="1"/>
<evidence type="ECO:0000259" key="2">
    <source>
        <dbReference type="Pfam" id="PF00685"/>
    </source>
</evidence>
<dbReference type="InterPro" id="IPR000863">
    <property type="entry name" value="Sulfotransferase_dom"/>
</dbReference>
<evidence type="ECO:0000256" key="1">
    <source>
        <dbReference type="RuleBase" id="RU361155"/>
    </source>
</evidence>
<proteinExistence type="inferred from homology"/>
<dbReference type="GO" id="GO:0008146">
    <property type="term" value="F:sulfotransferase activity"/>
    <property type="evidence" value="ECO:0007669"/>
    <property type="project" value="InterPro"/>
</dbReference>
<protein>
    <recommendedName>
        <fullName evidence="1">Sulfotransferase</fullName>
        <ecNumber evidence="1">2.8.2.-</ecNumber>
    </recommendedName>
</protein>
<sequence length="118" mass="13341">MAKASEKLKLLYKDFLDSGSVFEHRGELHMRADSSPQSLDEFSAFDPAENTKTISAQNGFVATPHCHASANLFPKNFKGKIVFITRDTEAVAVSAFHFFNKLPWLDEYIMYCTCDILE</sequence>
<feature type="domain" description="Sulfotransferase" evidence="2">
    <location>
        <begin position="42"/>
        <end position="102"/>
    </location>
</feature>
<dbReference type="Proteomes" id="UP000011014">
    <property type="component" value="Unassembled WGS sequence"/>
</dbReference>
<organism evidence="3">
    <name type="scientific">Oikopleura dioica</name>
    <name type="common">Tunicate</name>
    <dbReference type="NCBI Taxonomy" id="34765"/>
    <lineage>
        <taxon>Eukaryota</taxon>
        <taxon>Metazoa</taxon>
        <taxon>Chordata</taxon>
        <taxon>Tunicata</taxon>
        <taxon>Appendicularia</taxon>
        <taxon>Copelata</taxon>
        <taxon>Oikopleuridae</taxon>
        <taxon>Oikopleura</taxon>
    </lineage>
</organism>
<dbReference type="EMBL" id="FN654479">
    <property type="protein sequence ID" value="CBY34143.1"/>
    <property type="molecule type" value="Genomic_DNA"/>
</dbReference>
<dbReference type="Gene3D" id="3.40.50.300">
    <property type="entry name" value="P-loop containing nucleotide triphosphate hydrolases"/>
    <property type="match status" value="1"/>
</dbReference>
<name>E4YF56_OIKDI</name>